<feature type="coiled-coil region" evidence="1">
    <location>
        <begin position="333"/>
        <end position="405"/>
    </location>
</feature>
<feature type="region of interest" description="Disordered" evidence="2">
    <location>
        <begin position="585"/>
        <end position="605"/>
    </location>
</feature>
<dbReference type="RefSeq" id="WP_107000019.1">
    <property type="nucleotide sequence ID" value="NZ_JAQDZI010000001.1"/>
</dbReference>
<feature type="compositionally biased region" description="Low complexity" evidence="2">
    <location>
        <begin position="495"/>
        <end position="506"/>
    </location>
</feature>
<dbReference type="Gene3D" id="1.10.287.950">
    <property type="entry name" value="Methyl-accepting chemotaxis protein"/>
    <property type="match status" value="1"/>
</dbReference>
<evidence type="ECO:0000313" key="4">
    <source>
        <dbReference type="EMBL" id="PST38852.1"/>
    </source>
</evidence>
<keyword evidence="5" id="KW-1185">Reference proteome</keyword>
<dbReference type="AlphaFoldDB" id="A0A2T3FU90"/>
<keyword evidence="3" id="KW-0732">Signal</keyword>
<feature type="region of interest" description="Disordered" evidence="2">
    <location>
        <begin position="437"/>
        <end position="572"/>
    </location>
</feature>
<dbReference type="EMBL" id="PYLO01000001">
    <property type="protein sequence ID" value="PST38852.1"/>
    <property type="molecule type" value="Genomic_DNA"/>
</dbReference>
<dbReference type="Proteomes" id="UP000241048">
    <property type="component" value="Unassembled WGS sequence"/>
</dbReference>
<evidence type="ECO:0000256" key="1">
    <source>
        <dbReference type="SAM" id="Coils"/>
    </source>
</evidence>
<gene>
    <name evidence="4" type="ORF">C7U56_02630</name>
</gene>
<feature type="chain" id="PRO_5038706960" description="Methyl-accepting chemotaxis protein" evidence="3">
    <location>
        <begin position="23"/>
        <end position="876"/>
    </location>
</feature>
<protein>
    <recommendedName>
        <fullName evidence="6">Methyl-accepting chemotaxis protein</fullName>
    </recommendedName>
</protein>
<reference evidence="4 5" key="1">
    <citation type="submission" date="2018-03" db="EMBL/GenBank/DDBJ databases">
        <title>Lachnoclostridium SNUG30386 gen.nov., sp.nov., isolated from human faeces.</title>
        <authorList>
            <person name="Seo B."/>
            <person name="Jeon K."/>
            <person name="Ko G."/>
        </authorList>
    </citation>
    <scope>NUCLEOTIDE SEQUENCE [LARGE SCALE GENOMIC DNA]</scope>
    <source>
        <strain evidence="4 5">SNUG30386</strain>
    </source>
</reference>
<sequence length="876" mass="93108">MKKIIRRGAAATLAAVTLVTSAAVPVRAAAPRVQVDETMYVNLDYYGTATQINVVKGCTTNGLTEYTDYGTYDKVVNMTDDTAPEIGDGTVTWKLPEKNSRFYYQCTMPKNSVDLPWTFDVSYKLNGVEADASKLAGASGLVEVNVKATPNEEAKAYYKNNMVLTVLVPVDMEKCYSVDAPGAQVQSVGSYQAAMFAALPGEDGDFTVRVGTDKYENIGVIMMMVPGTLDELNRIKDLKEAKDTWREDGNKMYDSMNALLKTMESMKSDVSGVKGGLSNLDQARGTVSANRKQIEALSTQALADLQAVTDQTTVMIPYLQTARDAVTDINSNTQALSNTMEDMQDELDRLYDRLGGLSKSLRSAADELNKGLLSQQSQEAIEKELAQKTAEVQKILEELDKLLGQGNTSLAVTEQGIGSLNQSLATLDGMKLKRIRKMKSAEKEETSVSSEAASGNGNGQTAGAAGSADITDSAGAADHAKTTGSANTTDDAEMAAGTSASGSAGTESKDSAEQEAAGAGIASGAAGNQAEKAAESPTKTEEKNPASTADKAETDSAKNSGSASEDNSSGQDAEVNAFGTEVSAGALTAGPSGEPGSGGVNDASWEDEIGNAEDDVEEALESLSATTYSADAASLVEETKGIFQKVEQAQKTAKTIVNKVNGAFKTAGDITGKTGSTLSALRSSTDELINLLDDMRVLIDTTDKYVPTMLDSLSDSEELMNRLTRALYTTHDMLSLLNDTLISAGDSLDAGTKATLQGMEKILDKNLTMIDQLAAVREAGEDMKSTLDEQIDKFEDENNFLNIDPEAEKISFTSSKNPSPNSVQIVLRTDEISDDDESTDISDQEADGSSEEGPLKRMWNVLVAIVKAIIEIFQNR</sequence>
<feature type="compositionally biased region" description="Acidic residues" evidence="2">
    <location>
        <begin position="832"/>
        <end position="850"/>
    </location>
</feature>
<feature type="compositionally biased region" description="Polar residues" evidence="2">
    <location>
        <begin position="557"/>
        <end position="571"/>
    </location>
</feature>
<organism evidence="4 5">
    <name type="scientific">Clostridium fessum</name>
    <dbReference type="NCBI Taxonomy" id="2126740"/>
    <lineage>
        <taxon>Bacteria</taxon>
        <taxon>Bacillati</taxon>
        <taxon>Bacillota</taxon>
        <taxon>Clostridia</taxon>
        <taxon>Eubacteriales</taxon>
        <taxon>Clostridiaceae</taxon>
        <taxon>Clostridium</taxon>
    </lineage>
</organism>
<feature type="signal peptide" evidence="3">
    <location>
        <begin position="1"/>
        <end position="22"/>
    </location>
</feature>
<evidence type="ECO:0000256" key="3">
    <source>
        <dbReference type="SAM" id="SignalP"/>
    </source>
</evidence>
<feature type="compositionally biased region" description="Low complexity" evidence="2">
    <location>
        <begin position="452"/>
        <end position="468"/>
    </location>
</feature>
<accession>A0A2T3FU90</accession>
<feature type="compositionally biased region" description="Basic and acidic residues" evidence="2">
    <location>
        <begin position="532"/>
        <end position="556"/>
    </location>
</feature>
<name>A0A2T3FU90_9CLOT</name>
<proteinExistence type="predicted"/>
<feature type="region of interest" description="Disordered" evidence="2">
    <location>
        <begin position="830"/>
        <end position="852"/>
    </location>
</feature>
<feature type="compositionally biased region" description="Low complexity" evidence="2">
    <location>
        <begin position="514"/>
        <end position="530"/>
    </location>
</feature>
<evidence type="ECO:0008006" key="6">
    <source>
        <dbReference type="Google" id="ProtNLM"/>
    </source>
</evidence>
<keyword evidence="1" id="KW-0175">Coiled coil</keyword>
<evidence type="ECO:0000256" key="2">
    <source>
        <dbReference type="SAM" id="MobiDB-lite"/>
    </source>
</evidence>
<comment type="caution">
    <text evidence="4">The sequence shown here is derived from an EMBL/GenBank/DDBJ whole genome shotgun (WGS) entry which is preliminary data.</text>
</comment>
<evidence type="ECO:0000313" key="5">
    <source>
        <dbReference type="Proteomes" id="UP000241048"/>
    </source>
</evidence>
<feature type="coiled-coil region" evidence="1">
    <location>
        <begin position="777"/>
        <end position="804"/>
    </location>
</feature>